<dbReference type="SUPFAM" id="SSF52540">
    <property type="entry name" value="P-loop containing nucleoside triphosphate hydrolases"/>
    <property type="match status" value="1"/>
</dbReference>
<dbReference type="PANTHER" id="PTHR42708">
    <property type="entry name" value="ATP/GTP-BINDING PROTEIN-RELATED"/>
    <property type="match status" value="1"/>
</dbReference>
<dbReference type="Pfam" id="PF03029">
    <property type="entry name" value="ATP_bind_1"/>
    <property type="match status" value="1"/>
</dbReference>
<dbReference type="RefSeq" id="WP_025359309.1">
    <property type="nucleotide sequence ID" value="NZ_CP007155.1"/>
</dbReference>
<evidence type="ECO:0000313" key="6">
    <source>
        <dbReference type="Proteomes" id="UP000019225"/>
    </source>
</evidence>
<dbReference type="KEGG" id="kal:KALB_6034"/>
<evidence type="ECO:0008006" key="7">
    <source>
        <dbReference type="Google" id="ProtNLM"/>
    </source>
</evidence>
<sequence>MRRSTKIVLAGGCGAGKTTFASAVSEIPPLTAENTDFGRISLDTELVLYLFGTPSRFWFTWDDISGGAIGAVVLVDTRRLADCFAAIDYFEHRGLPFVVALNHFDGHRGRTAEQVRQALRLGPLVPVLDCDARDRESVRDTLIDLVRHAMRCQGAFQPVGALSD</sequence>
<keyword evidence="2" id="KW-0547">Nucleotide-binding</keyword>
<dbReference type="eggNOG" id="COG2229">
    <property type="taxonomic scope" value="Bacteria"/>
</dbReference>
<keyword evidence="4" id="KW-0342">GTP-binding</keyword>
<dbReference type="Gene3D" id="3.40.50.300">
    <property type="entry name" value="P-loop containing nucleotide triphosphate hydrolases"/>
    <property type="match status" value="1"/>
</dbReference>
<dbReference type="EMBL" id="CP007155">
    <property type="protein sequence ID" value="AHH99394.1"/>
    <property type="molecule type" value="Genomic_DNA"/>
</dbReference>
<dbReference type="GO" id="GO:0005525">
    <property type="term" value="F:GTP binding"/>
    <property type="evidence" value="ECO:0007669"/>
    <property type="project" value="UniProtKB-KW"/>
</dbReference>
<dbReference type="GO" id="GO:0016787">
    <property type="term" value="F:hydrolase activity"/>
    <property type="evidence" value="ECO:0007669"/>
    <property type="project" value="UniProtKB-KW"/>
</dbReference>
<dbReference type="PATRIC" id="fig|1449976.3.peg.6056"/>
<evidence type="ECO:0000256" key="3">
    <source>
        <dbReference type="ARBA" id="ARBA00022801"/>
    </source>
</evidence>
<proteinExistence type="inferred from homology"/>
<evidence type="ECO:0000256" key="2">
    <source>
        <dbReference type="ARBA" id="ARBA00022741"/>
    </source>
</evidence>
<dbReference type="STRING" id="1449976.KALB_6034"/>
<protein>
    <recommendedName>
        <fullName evidence="7">ATP/GTP-binding protein</fullName>
    </recommendedName>
</protein>
<dbReference type="InterPro" id="IPR027417">
    <property type="entry name" value="P-loop_NTPase"/>
</dbReference>
<evidence type="ECO:0000256" key="4">
    <source>
        <dbReference type="ARBA" id="ARBA00023134"/>
    </source>
</evidence>
<dbReference type="AlphaFoldDB" id="W5WMJ0"/>
<dbReference type="InterPro" id="IPR004130">
    <property type="entry name" value="Gpn"/>
</dbReference>
<comment type="similarity">
    <text evidence="1">Belongs to the GPN-loop GTPase family.</text>
</comment>
<dbReference type="InterPro" id="IPR052705">
    <property type="entry name" value="Gliding_Motility_GTPase"/>
</dbReference>
<dbReference type="PANTHER" id="PTHR42708:SF1">
    <property type="entry name" value="GLIDING MOTILITY PROTEIN MGLA"/>
    <property type="match status" value="1"/>
</dbReference>
<evidence type="ECO:0000256" key="1">
    <source>
        <dbReference type="ARBA" id="ARBA00005290"/>
    </source>
</evidence>
<evidence type="ECO:0000313" key="5">
    <source>
        <dbReference type="EMBL" id="AHH99394.1"/>
    </source>
</evidence>
<gene>
    <name evidence="5" type="ORF">KALB_6034</name>
</gene>
<organism evidence="5 6">
    <name type="scientific">Kutzneria albida DSM 43870</name>
    <dbReference type="NCBI Taxonomy" id="1449976"/>
    <lineage>
        <taxon>Bacteria</taxon>
        <taxon>Bacillati</taxon>
        <taxon>Actinomycetota</taxon>
        <taxon>Actinomycetes</taxon>
        <taxon>Pseudonocardiales</taxon>
        <taxon>Pseudonocardiaceae</taxon>
        <taxon>Kutzneria</taxon>
    </lineage>
</organism>
<dbReference type="HOGENOM" id="CLU_077970_1_0_11"/>
<name>W5WMJ0_9PSEU</name>
<keyword evidence="6" id="KW-1185">Reference proteome</keyword>
<dbReference type="CDD" id="cd00882">
    <property type="entry name" value="Ras_like_GTPase"/>
    <property type="match status" value="1"/>
</dbReference>
<dbReference type="Proteomes" id="UP000019225">
    <property type="component" value="Chromosome"/>
</dbReference>
<keyword evidence="3" id="KW-0378">Hydrolase</keyword>
<accession>W5WMJ0</accession>
<reference evidence="5 6" key="1">
    <citation type="journal article" date="2014" name="BMC Genomics">
        <title>Complete genome sequence of producer of the glycopeptide antibiotic Aculeximycin Kutzneria albida DSM 43870T, a representative of minor genus of Pseudonocardiaceae.</title>
        <authorList>
            <person name="Rebets Y."/>
            <person name="Tokovenko B."/>
            <person name="Lushchyk I."/>
            <person name="Ruckert C."/>
            <person name="Zaburannyi N."/>
            <person name="Bechthold A."/>
            <person name="Kalinowski J."/>
            <person name="Luzhetskyy A."/>
        </authorList>
    </citation>
    <scope>NUCLEOTIDE SEQUENCE [LARGE SCALE GENOMIC DNA]</scope>
    <source>
        <strain evidence="5">DSM 43870</strain>
    </source>
</reference>